<evidence type="ECO:0000313" key="5">
    <source>
        <dbReference type="Proteomes" id="UP000035268"/>
    </source>
</evidence>
<dbReference type="AlphaFoldDB" id="A0A0G3EIW1"/>
<dbReference type="PIRSF" id="PIRSF015034">
    <property type="entry name" value="YacH"/>
    <property type="match status" value="1"/>
</dbReference>
<dbReference type="GO" id="GO:0005507">
    <property type="term" value="F:copper ion binding"/>
    <property type="evidence" value="ECO:0007669"/>
    <property type="project" value="TreeGrafter"/>
</dbReference>
<dbReference type="Gene3D" id="4.10.860.10">
    <property type="entry name" value="UVR domain"/>
    <property type="match status" value="1"/>
</dbReference>
<name>A0A0G3EIW1_9BACT</name>
<keyword evidence="2" id="KW-0175">Coiled coil</keyword>
<dbReference type="OrthoDB" id="9788704at2"/>
<evidence type="ECO:0000256" key="2">
    <source>
        <dbReference type="SAM" id="Coils"/>
    </source>
</evidence>
<protein>
    <recommendedName>
        <fullName evidence="3">UVR domain-containing protein</fullName>
    </recommendedName>
</protein>
<reference evidence="5" key="1">
    <citation type="submission" date="2015-02" db="EMBL/GenBank/DDBJ databases">
        <title>Description and complete genome sequence of the first cultured representative of the subdivision 5 of the Verrucomicrobia phylum.</title>
        <authorList>
            <person name="Spring S."/>
            <person name="Bunk B."/>
            <person name="Sproer C."/>
            <person name="Klenk H.-P."/>
        </authorList>
    </citation>
    <scope>NUCLEOTIDE SEQUENCE [LARGE SCALE GENOMIC DNA]</scope>
    <source>
        <strain evidence="5">L21-Fru-AB</strain>
    </source>
</reference>
<dbReference type="KEGG" id="vbl:L21SP4_02110"/>
<dbReference type="PANTHER" id="PTHR38430:SF1">
    <property type="entry name" value="PROTEIN-ARGININE KINASE ACTIVATOR PROTEIN"/>
    <property type="match status" value="1"/>
</dbReference>
<dbReference type="GO" id="GO:0050897">
    <property type="term" value="F:cobalt ion binding"/>
    <property type="evidence" value="ECO:0007669"/>
    <property type="project" value="TreeGrafter"/>
</dbReference>
<feature type="domain" description="UVR" evidence="3">
    <location>
        <begin position="134"/>
        <end position="169"/>
    </location>
</feature>
<evidence type="ECO:0000259" key="3">
    <source>
        <dbReference type="PROSITE" id="PS50151"/>
    </source>
</evidence>
<dbReference type="PANTHER" id="PTHR38430">
    <property type="entry name" value="PROTEIN-ARGININE KINASE ACTIVATOR PROTEIN"/>
    <property type="match status" value="1"/>
</dbReference>
<reference evidence="4 5" key="2">
    <citation type="journal article" date="2016" name="ISME J.">
        <title>Characterization of the first cultured representative of Verrucomicrobia subdivision 5 indicates the proposal of a novel phylum.</title>
        <authorList>
            <person name="Spring S."/>
            <person name="Bunk B."/>
            <person name="Sproer C."/>
            <person name="Schumann P."/>
            <person name="Rohde M."/>
            <person name="Tindall B.J."/>
            <person name="Klenk H.P."/>
        </authorList>
    </citation>
    <scope>NUCLEOTIDE SEQUENCE [LARGE SCALE GENOMIC DNA]</scope>
    <source>
        <strain evidence="4 5">L21-Fru-AB</strain>
    </source>
</reference>
<accession>A0A0G3EIW1</accession>
<dbReference type="GO" id="GO:0046870">
    <property type="term" value="F:cadmium ion binding"/>
    <property type="evidence" value="ECO:0007669"/>
    <property type="project" value="TreeGrafter"/>
</dbReference>
<feature type="coiled-coil region" evidence="2">
    <location>
        <begin position="130"/>
        <end position="169"/>
    </location>
</feature>
<dbReference type="Proteomes" id="UP000035268">
    <property type="component" value="Chromosome"/>
</dbReference>
<dbReference type="GO" id="GO:1990169">
    <property type="term" value="P:stress response to copper ion"/>
    <property type="evidence" value="ECO:0007669"/>
    <property type="project" value="TreeGrafter"/>
</dbReference>
<dbReference type="GO" id="GO:1990170">
    <property type="term" value="P:stress response to cadmium ion"/>
    <property type="evidence" value="ECO:0007669"/>
    <property type="project" value="TreeGrafter"/>
</dbReference>
<dbReference type="PATRIC" id="fig|1609981.3.peg.2194"/>
<sequence>MKCEFCHQKEATIHLTQVVNGVVKKIHICESCAEKKGWDVQSPISITDILFGLGQGESAGGEEASPPGGGEELELACPDCGMRRSDFKRIGRLGCPRCYDTFMGEIMSLINAMHHSNQHAGKIPARAGAAARRNAKLARLQKEIERAVAREEYEKAAELRDEVRALGSQEGSESE</sequence>
<dbReference type="InterPro" id="IPR036876">
    <property type="entry name" value="UVR_dom_sf"/>
</dbReference>
<evidence type="ECO:0000256" key="1">
    <source>
        <dbReference type="ARBA" id="ARBA00023236"/>
    </source>
</evidence>
<dbReference type="GO" id="GO:0008270">
    <property type="term" value="F:zinc ion binding"/>
    <property type="evidence" value="ECO:0007669"/>
    <property type="project" value="TreeGrafter"/>
</dbReference>
<keyword evidence="5" id="KW-1185">Reference proteome</keyword>
<proteinExistence type="predicted"/>
<evidence type="ECO:0000313" key="4">
    <source>
        <dbReference type="EMBL" id="AKJ65342.1"/>
    </source>
</evidence>
<dbReference type="SUPFAM" id="SSF46600">
    <property type="entry name" value="C-terminal UvrC-binding domain of UvrB"/>
    <property type="match status" value="1"/>
</dbReference>
<gene>
    <name evidence="4" type="ORF">L21SP4_02110</name>
</gene>
<organism evidence="4 5">
    <name type="scientific">Kiritimatiella glycovorans</name>
    <dbReference type="NCBI Taxonomy" id="1307763"/>
    <lineage>
        <taxon>Bacteria</taxon>
        <taxon>Pseudomonadati</taxon>
        <taxon>Kiritimatiellota</taxon>
        <taxon>Kiritimatiellia</taxon>
        <taxon>Kiritimatiellales</taxon>
        <taxon>Kiritimatiellaceae</taxon>
        <taxon>Kiritimatiella</taxon>
    </lineage>
</organism>
<keyword evidence="1" id="KW-0227">DNA damage</keyword>
<dbReference type="STRING" id="1307763.L21SP4_02110"/>
<dbReference type="GO" id="GO:0009432">
    <property type="term" value="P:SOS response"/>
    <property type="evidence" value="ECO:0007669"/>
    <property type="project" value="UniProtKB-KW"/>
</dbReference>
<keyword evidence="1" id="KW-0742">SOS response</keyword>
<dbReference type="PROSITE" id="PS50151">
    <property type="entry name" value="UVR"/>
    <property type="match status" value="1"/>
</dbReference>
<dbReference type="RefSeq" id="WP_052882582.1">
    <property type="nucleotide sequence ID" value="NZ_CP010904.1"/>
</dbReference>
<dbReference type="Pfam" id="PF02151">
    <property type="entry name" value="UVR"/>
    <property type="match status" value="1"/>
</dbReference>
<dbReference type="InterPro" id="IPR025542">
    <property type="entry name" value="YacH"/>
</dbReference>
<dbReference type="InterPro" id="IPR001943">
    <property type="entry name" value="UVR_dom"/>
</dbReference>
<dbReference type="EMBL" id="CP010904">
    <property type="protein sequence ID" value="AKJ65342.1"/>
    <property type="molecule type" value="Genomic_DNA"/>
</dbReference>